<sequence length="86" mass="9518">MAKDTSSKSWAVPGSVGWHNSQASSYWDRMLSIEEVACVLGVRITELKHAVQHNLPLKGKNPPALNRVTKGKMYFEGCAVKAYIDN</sequence>
<dbReference type="AlphaFoldDB" id="A0A1A9EXQ5"/>
<name>A0A1A9EXQ5_9GAMM</name>
<keyword evidence="2" id="KW-1185">Reference proteome</keyword>
<dbReference type="EMBL" id="CP015839">
    <property type="protein sequence ID" value="ANG62592.1"/>
    <property type="molecule type" value="Genomic_DNA"/>
</dbReference>
<dbReference type="KEGG" id="mars:A8C75_08920"/>
<gene>
    <name evidence="1" type="ORF">A8C75_08920</name>
</gene>
<reference evidence="1 2" key="2">
    <citation type="journal article" date="2018" name="Int. J. Syst. Evol. Microbiol.">
        <title>Marinobacterium aestuarii sp. nov., a benzene-degrading marine bacterium isolated from estuary sediment.</title>
        <authorList>
            <person name="Bae S.S."/>
            <person name="Jung J."/>
            <person name="Chung D."/>
            <person name="Baek K."/>
        </authorList>
    </citation>
    <scope>NUCLEOTIDE SEQUENCE [LARGE SCALE GENOMIC DNA]</scope>
    <source>
        <strain evidence="1 2">ST58-10</strain>
    </source>
</reference>
<protein>
    <recommendedName>
        <fullName evidence="3">DNA-binding protein</fullName>
    </recommendedName>
</protein>
<accession>A0A1A9EXQ5</accession>
<evidence type="ECO:0000313" key="1">
    <source>
        <dbReference type="EMBL" id="ANG62592.1"/>
    </source>
</evidence>
<reference evidence="2" key="1">
    <citation type="submission" date="2016-05" db="EMBL/GenBank/DDBJ databases">
        <authorList>
            <person name="Baek K."/>
            <person name="Yang S.-J."/>
        </authorList>
    </citation>
    <scope>NUCLEOTIDE SEQUENCE [LARGE SCALE GENOMIC DNA]</scope>
    <source>
        <strain evidence="2">ST58-10</strain>
    </source>
</reference>
<proteinExistence type="predicted"/>
<dbReference type="Proteomes" id="UP000078070">
    <property type="component" value="Chromosome"/>
</dbReference>
<dbReference type="RefSeq" id="WP_067380933.1">
    <property type="nucleotide sequence ID" value="NZ_CP015839.1"/>
</dbReference>
<organism evidence="1 2">
    <name type="scientific">Marinobacterium aestuarii</name>
    <dbReference type="NCBI Taxonomy" id="1821621"/>
    <lineage>
        <taxon>Bacteria</taxon>
        <taxon>Pseudomonadati</taxon>
        <taxon>Pseudomonadota</taxon>
        <taxon>Gammaproteobacteria</taxon>
        <taxon>Oceanospirillales</taxon>
        <taxon>Oceanospirillaceae</taxon>
        <taxon>Marinobacterium</taxon>
    </lineage>
</organism>
<evidence type="ECO:0008006" key="3">
    <source>
        <dbReference type="Google" id="ProtNLM"/>
    </source>
</evidence>
<dbReference type="OrthoDB" id="6089260at2"/>
<evidence type="ECO:0000313" key="2">
    <source>
        <dbReference type="Proteomes" id="UP000078070"/>
    </source>
</evidence>